<evidence type="ECO:0000256" key="2">
    <source>
        <dbReference type="ARBA" id="ARBA00022490"/>
    </source>
</evidence>
<proteinExistence type="predicted"/>
<evidence type="ECO:0000256" key="4">
    <source>
        <dbReference type="ARBA" id="ARBA00022859"/>
    </source>
</evidence>
<dbReference type="Proteomes" id="UP000472263">
    <property type="component" value="Chromosome 16"/>
</dbReference>
<dbReference type="PANTHER" id="PTHR46985">
    <property type="entry name" value="NACHT, LRR AND PYD DOMAINS-CONTAINING PROTEIN 1"/>
    <property type="match status" value="1"/>
</dbReference>
<dbReference type="SUPFAM" id="SSF47986">
    <property type="entry name" value="DEATH domain"/>
    <property type="match status" value="2"/>
</dbReference>
<dbReference type="Pfam" id="PF02758">
    <property type="entry name" value="PYRIN"/>
    <property type="match status" value="1"/>
</dbReference>
<keyword evidence="5" id="KW-0395">Inflammatory response</keyword>
<comment type="subcellular location">
    <subcellularLocation>
        <location evidence="1">Inflammasome</location>
    </subcellularLocation>
</comment>
<dbReference type="AlphaFoldDB" id="A0A667WP68"/>
<dbReference type="InterPro" id="IPR033516">
    <property type="entry name" value="CARD8/ASC/NALP1_CARD"/>
</dbReference>
<keyword evidence="10" id="KW-1185">Reference proteome</keyword>
<feature type="domain" description="Pyrin" evidence="8">
    <location>
        <begin position="1"/>
        <end position="90"/>
    </location>
</feature>
<dbReference type="Gene3D" id="1.10.533.10">
    <property type="entry name" value="Death Domain, Fas"/>
    <property type="match status" value="2"/>
</dbReference>
<dbReference type="InterPro" id="IPR011029">
    <property type="entry name" value="DEATH-like_dom_sf"/>
</dbReference>
<reference evidence="9" key="3">
    <citation type="submission" date="2025-09" db="UniProtKB">
        <authorList>
            <consortium name="Ensembl"/>
        </authorList>
    </citation>
    <scope>IDENTIFICATION</scope>
</reference>
<evidence type="ECO:0000259" key="8">
    <source>
        <dbReference type="PROSITE" id="PS50824"/>
    </source>
</evidence>
<evidence type="ECO:0000256" key="3">
    <source>
        <dbReference type="ARBA" id="ARBA00022588"/>
    </source>
</evidence>
<dbReference type="FunCoup" id="A0A667WP68">
    <property type="interactions" value="1190"/>
</dbReference>
<evidence type="ECO:0000256" key="5">
    <source>
        <dbReference type="ARBA" id="ARBA00023198"/>
    </source>
</evidence>
<reference evidence="9" key="2">
    <citation type="submission" date="2025-08" db="UniProtKB">
        <authorList>
            <consortium name="Ensembl"/>
        </authorList>
    </citation>
    <scope>IDENTIFICATION</scope>
</reference>
<dbReference type="InterPro" id="IPR001315">
    <property type="entry name" value="CARD"/>
</dbReference>
<dbReference type="GO" id="GO:0061702">
    <property type="term" value="C:canonical inflammasome complex"/>
    <property type="evidence" value="ECO:0007669"/>
    <property type="project" value="UniProtKB-SubCell"/>
</dbReference>
<dbReference type="CDD" id="cd08321">
    <property type="entry name" value="Pyrin_ASC-like"/>
    <property type="match status" value="1"/>
</dbReference>
<keyword evidence="4" id="KW-0391">Immunity</keyword>
<evidence type="ECO:0000256" key="1">
    <source>
        <dbReference type="ARBA" id="ARBA00004110"/>
    </source>
</evidence>
<name>A0A667WP68_9TELE</name>
<evidence type="ECO:0000256" key="6">
    <source>
        <dbReference type="ARBA" id="ARBA00023233"/>
    </source>
</evidence>
<accession>A0A667WP68</accession>
<dbReference type="GO" id="GO:0045087">
    <property type="term" value="P:innate immune response"/>
    <property type="evidence" value="ECO:0007669"/>
    <property type="project" value="UniProtKB-KW"/>
</dbReference>
<sequence>MPPRTIKAAIQDALEDLTEKKFKKFCAALLDRRGEPRVKRSSVEGQDYITIAQVLVSTFTEPGALRITLELLREIDCNEEAERLGELPHEPKRISIISISQSIFAHGPSAGASAGRTMSGDKHFVDTHRTALIQRVSTVPPLLDELLDRGIIKQEGYNTIMAQATSQARMRELYTGPLNACGSSGKDIFYKILEKLEPYLISDLRNN</sequence>
<evidence type="ECO:0000313" key="9">
    <source>
        <dbReference type="Ensembl" id="ENSMMDP00005003443.1"/>
    </source>
</evidence>
<feature type="domain" description="CARD" evidence="7">
    <location>
        <begin position="117"/>
        <end position="207"/>
    </location>
</feature>
<evidence type="ECO:0000259" key="7">
    <source>
        <dbReference type="PROSITE" id="PS50209"/>
    </source>
</evidence>
<evidence type="ECO:0000313" key="10">
    <source>
        <dbReference type="Proteomes" id="UP000472263"/>
    </source>
</evidence>
<dbReference type="PROSITE" id="PS50209">
    <property type="entry name" value="CARD"/>
    <property type="match status" value="1"/>
</dbReference>
<dbReference type="FunFam" id="1.10.533.10:FF:000013">
    <property type="entry name" value="Apoptosis-associated speck-like protein containing a CARD"/>
    <property type="match status" value="1"/>
</dbReference>
<organism evidence="9 10">
    <name type="scientific">Myripristis murdjan</name>
    <name type="common">pinecone soldierfish</name>
    <dbReference type="NCBI Taxonomy" id="586833"/>
    <lineage>
        <taxon>Eukaryota</taxon>
        <taxon>Metazoa</taxon>
        <taxon>Chordata</taxon>
        <taxon>Craniata</taxon>
        <taxon>Vertebrata</taxon>
        <taxon>Euteleostomi</taxon>
        <taxon>Actinopterygii</taxon>
        <taxon>Neopterygii</taxon>
        <taxon>Teleostei</taxon>
        <taxon>Neoteleostei</taxon>
        <taxon>Acanthomorphata</taxon>
        <taxon>Holocentriformes</taxon>
        <taxon>Holocentridae</taxon>
        <taxon>Myripristis</taxon>
    </lineage>
</organism>
<keyword evidence="2" id="KW-0963">Cytoplasm</keyword>
<dbReference type="SMART" id="SM01289">
    <property type="entry name" value="PYRIN"/>
    <property type="match status" value="1"/>
</dbReference>
<dbReference type="GO" id="GO:0006954">
    <property type="term" value="P:inflammatory response"/>
    <property type="evidence" value="ECO:0007669"/>
    <property type="project" value="UniProtKB-KW"/>
</dbReference>
<keyword evidence="6" id="KW-1271">Inflammasome</keyword>
<dbReference type="CDD" id="cd08330">
    <property type="entry name" value="CARD_ASC_NALP1"/>
    <property type="match status" value="1"/>
</dbReference>
<protein>
    <submittedName>
        <fullName evidence="9">PYD and CARD domain containing</fullName>
    </submittedName>
</protein>
<dbReference type="PANTHER" id="PTHR46985:SF2">
    <property type="entry name" value="APOPTOSIS-ASSOCIATED SPECK-LIKE PROTEIN CONTAINING A CARD"/>
    <property type="match status" value="1"/>
</dbReference>
<dbReference type="GO" id="GO:0042981">
    <property type="term" value="P:regulation of apoptotic process"/>
    <property type="evidence" value="ECO:0007669"/>
    <property type="project" value="InterPro"/>
</dbReference>
<dbReference type="InterPro" id="IPR051249">
    <property type="entry name" value="NLRP_Inflammasome"/>
</dbReference>
<dbReference type="Ensembl" id="ENSMMDT00005003536.1">
    <property type="protein sequence ID" value="ENSMMDP00005003443.1"/>
    <property type="gene ID" value="ENSMMDG00005001916.1"/>
</dbReference>
<reference evidence="9" key="1">
    <citation type="submission" date="2019-06" db="EMBL/GenBank/DDBJ databases">
        <authorList>
            <consortium name="Wellcome Sanger Institute Data Sharing"/>
        </authorList>
    </citation>
    <scope>NUCLEOTIDE SEQUENCE [LARGE SCALE GENOMIC DNA]</scope>
</reference>
<dbReference type="Pfam" id="PF00619">
    <property type="entry name" value="CARD"/>
    <property type="match status" value="1"/>
</dbReference>
<dbReference type="GeneTree" id="ENSGT00940000164898"/>
<dbReference type="InParanoid" id="A0A667WP68"/>
<keyword evidence="3" id="KW-0399">Innate immunity</keyword>
<dbReference type="PROSITE" id="PS50824">
    <property type="entry name" value="DAPIN"/>
    <property type="match status" value="1"/>
</dbReference>
<dbReference type="InterPro" id="IPR004020">
    <property type="entry name" value="DAPIN"/>
</dbReference>